<organism evidence="2 3">
    <name type="scientific">Bimuria novae-zelandiae CBS 107.79</name>
    <dbReference type="NCBI Taxonomy" id="1447943"/>
    <lineage>
        <taxon>Eukaryota</taxon>
        <taxon>Fungi</taxon>
        <taxon>Dikarya</taxon>
        <taxon>Ascomycota</taxon>
        <taxon>Pezizomycotina</taxon>
        <taxon>Dothideomycetes</taxon>
        <taxon>Pleosporomycetidae</taxon>
        <taxon>Pleosporales</taxon>
        <taxon>Massarineae</taxon>
        <taxon>Didymosphaeriaceae</taxon>
        <taxon>Bimuria</taxon>
    </lineage>
</organism>
<feature type="compositionally biased region" description="Basic and acidic residues" evidence="1">
    <location>
        <begin position="7"/>
        <end position="83"/>
    </location>
</feature>
<reference evidence="2" key="1">
    <citation type="journal article" date="2020" name="Stud. Mycol.">
        <title>101 Dothideomycetes genomes: a test case for predicting lifestyles and emergence of pathogens.</title>
        <authorList>
            <person name="Haridas S."/>
            <person name="Albert R."/>
            <person name="Binder M."/>
            <person name="Bloem J."/>
            <person name="Labutti K."/>
            <person name="Salamov A."/>
            <person name="Andreopoulos B."/>
            <person name="Baker S."/>
            <person name="Barry K."/>
            <person name="Bills G."/>
            <person name="Bluhm B."/>
            <person name="Cannon C."/>
            <person name="Castanera R."/>
            <person name="Culley D."/>
            <person name="Daum C."/>
            <person name="Ezra D."/>
            <person name="Gonzalez J."/>
            <person name="Henrissat B."/>
            <person name="Kuo A."/>
            <person name="Liang C."/>
            <person name="Lipzen A."/>
            <person name="Lutzoni F."/>
            <person name="Magnuson J."/>
            <person name="Mondo S."/>
            <person name="Nolan M."/>
            <person name="Ohm R."/>
            <person name="Pangilinan J."/>
            <person name="Park H.-J."/>
            <person name="Ramirez L."/>
            <person name="Alfaro M."/>
            <person name="Sun H."/>
            <person name="Tritt A."/>
            <person name="Yoshinaga Y."/>
            <person name="Zwiers L.-H."/>
            <person name="Turgeon B."/>
            <person name="Goodwin S."/>
            <person name="Spatafora J."/>
            <person name="Crous P."/>
            <person name="Grigoriev I."/>
        </authorList>
    </citation>
    <scope>NUCLEOTIDE SEQUENCE</scope>
    <source>
        <strain evidence="2">CBS 107.79</strain>
    </source>
</reference>
<dbReference type="EMBL" id="ML976757">
    <property type="protein sequence ID" value="KAF1965685.1"/>
    <property type="molecule type" value="Genomic_DNA"/>
</dbReference>
<keyword evidence="3" id="KW-1185">Reference proteome</keyword>
<gene>
    <name evidence="2" type="ORF">BU23DRAFT_574636</name>
</gene>
<name>A0A6A5ULG4_9PLEO</name>
<feature type="compositionally biased region" description="Basic and acidic residues" evidence="1">
    <location>
        <begin position="90"/>
        <end position="112"/>
    </location>
</feature>
<proteinExistence type="predicted"/>
<evidence type="ECO:0000313" key="3">
    <source>
        <dbReference type="Proteomes" id="UP000800036"/>
    </source>
</evidence>
<protein>
    <submittedName>
        <fullName evidence="2">Uncharacterized protein</fullName>
    </submittedName>
</protein>
<feature type="region of interest" description="Disordered" evidence="1">
    <location>
        <begin position="1"/>
        <end position="112"/>
    </location>
</feature>
<dbReference type="AlphaFoldDB" id="A0A6A5ULG4"/>
<evidence type="ECO:0000256" key="1">
    <source>
        <dbReference type="SAM" id="MobiDB-lite"/>
    </source>
</evidence>
<sequence>MYATYDRNADGDLKGDRDESPADTYYDHPEHHSDRQSDPHDFQNRDQERKRSYEVGYENHHEKREDGDQDVRSWRRHHNEDRITSGNNADCDKNGKSSRDDADCDKGEDCHRKGGVTQSLVARLARLNYNVPSEHAAPVKLADGSLNFPLIAQAYKNEASRLWIAMDFA</sequence>
<evidence type="ECO:0000313" key="2">
    <source>
        <dbReference type="EMBL" id="KAF1965685.1"/>
    </source>
</evidence>
<dbReference type="Proteomes" id="UP000800036">
    <property type="component" value="Unassembled WGS sequence"/>
</dbReference>
<accession>A0A6A5ULG4</accession>